<accession>A0A0R1SL41</accession>
<dbReference type="GO" id="GO:0000902">
    <property type="term" value="P:cell morphogenesis"/>
    <property type="evidence" value="ECO:0007669"/>
    <property type="project" value="UniProtKB-UniRule"/>
</dbReference>
<dbReference type="PANTHER" id="PTHR43584">
    <property type="entry name" value="NUCLEOTIDYL TRANSFERASE"/>
    <property type="match status" value="1"/>
</dbReference>
<dbReference type="Gene3D" id="3.90.550.10">
    <property type="entry name" value="Spore Coat Polysaccharide Biosynthesis Protein SpsA, Chain A"/>
    <property type="match status" value="1"/>
</dbReference>
<feature type="binding site" evidence="20">
    <location>
        <position position="373"/>
    </location>
    <ligand>
        <name>UDP-N-acetyl-alpha-D-glucosamine</name>
        <dbReference type="ChEBI" id="CHEBI:57705"/>
    </ligand>
</feature>
<feature type="binding site" evidence="20">
    <location>
        <position position="412"/>
    </location>
    <ligand>
        <name>acetyl-CoA</name>
        <dbReference type="ChEBI" id="CHEBI:57288"/>
    </ligand>
</feature>
<protein>
    <recommendedName>
        <fullName evidence="20">Bifunctional protein GlmU</fullName>
    </recommendedName>
    <domain>
        <recommendedName>
            <fullName evidence="20">UDP-N-acetylglucosamine pyrophosphorylase</fullName>
            <ecNumber evidence="20">2.7.7.23</ecNumber>
        </recommendedName>
        <alternativeName>
            <fullName evidence="20">N-acetylglucosamine-1-phosphate uridyltransferase</fullName>
        </alternativeName>
    </domain>
    <domain>
        <recommendedName>
            <fullName evidence="20">Glucosamine-1-phosphate N-acetyltransferase</fullName>
            <ecNumber evidence="20">2.3.1.157</ecNumber>
        </recommendedName>
    </domain>
</protein>
<keyword evidence="24" id="KW-1185">Reference proteome</keyword>
<evidence type="ECO:0000256" key="15">
    <source>
        <dbReference type="ARBA" id="ARBA00023315"/>
    </source>
</evidence>
<evidence type="ECO:0000313" key="24">
    <source>
        <dbReference type="Proteomes" id="UP000051647"/>
    </source>
</evidence>
<dbReference type="GO" id="GO:0016020">
    <property type="term" value="C:membrane"/>
    <property type="evidence" value="ECO:0007669"/>
    <property type="project" value="GOC"/>
</dbReference>
<feature type="active site" description="Proton acceptor" evidence="20">
    <location>
        <position position="370"/>
    </location>
</feature>
<dbReference type="CDD" id="cd02540">
    <property type="entry name" value="GT2_GlmU_N_bac"/>
    <property type="match status" value="1"/>
</dbReference>
<feature type="binding site" evidence="20">
    <location>
        <position position="30"/>
    </location>
    <ligand>
        <name>UDP-N-acetyl-alpha-D-glucosamine</name>
        <dbReference type="ChEBI" id="CHEBI:57705"/>
    </ligand>
</feature>
<feature type="domain" description="Nucleotidyl transferase" evidence="21">
    <location>
        <begin position="13"/>
        <end position="226"/>
    </location>
</feature>
<dbReference type="GO" id="GO:0006048">
    <property type="term" value="P:UDP-N-acetylglucosamine biosynthetic process"/>
    <property type="evidence" value="ECO:0007669"/>
    <property type="project" value="UniProtKB-UniPathway"/>
</dbReference>
<evidence type="ECO:0000256" key="5">
    <source>
        <dbReference type="ARBA" id="ARBA00007947"/>
    </source>
</evidence>
<feature type="binding site" evidence="20">
    <location>
        <position position="80"/>
    </location>
    <ligand>
        <name>UDP-N-acetyl-alpha-D-glucosamine</name>
        <dbReference type="ChEBI" id="CHEBI:57705"/>
    </ligand>
</feature>
<evidence type="ECO:0000259" key="22">
    <source>
        <dbReference type="Pfam" id="PF25087"/>
    </source>
</evidence>
<feature type="binding site" evidence="20">
    <location>
        <position position="177"/>
    </location>
    <ligand>
        <name>UDP-N-acetyl-alpha-D-glucosamine</name>
        <dbReference type="ChEBI" id="CHEBI:57705"/>
    </ligand>
</feature>
<keyword evidence="16 20" id="KW-0961">Cell wall biogenesis/degradation</keyword>
<evidence type="ECO:0000256" key="3">
    <source>
        <dbReference type="ARBA" id="ARBA00005208"/>
    </source>
</evidence>
<evidence type="ECO:0000256" key="10">
    <source>
        <dbReference type="ARBA" id="ARBA00022737"/>
    </source>
</evidence>
<dbReference type="InterPro" id="IPR011004">
    <property type="entry name" value="Trimer_LpxA-like_sf"/>
</dbReference>
<sequence length="469" mass="51693">MTERKFPMSNRYVIILAAGMGTRMKSKLYKVLQPVAGKAMVDHVVTQVEQIKPDLIETVVGNGAEKVRDLLGDRTNYALQEQQLGTAHAVLQTEKELADKDGMTLIVSGDTPLFTADTFQKLFEYHEQQNAAVSILTAHAENPFGYGRIIRDQRNNVSKIVEEKDASDDEKKIQEINTGVYCFDNKQLFENLHSVNNDNAQGEYYLPDVVSILKSQGEKIVAYQMSDLSESLGVNDRVALSQAEKIMRKRINESHMRDGVTIVDPENTYIDTDVKIGNDTTIEPNVKIYGDTTIGSDCVIGLGSRINNSTIENGVTVISSTIENAIMHDGSNIGPNSHLRPKAEIGKKVHIGNFCEVKNATIGDRTKVGHLSYVGDATLGTDINVGCGVVFVNYDGVKKLHANIGDHSFIGSNSNIIAPVEMADHSFIAAGSTVNKDIPKHAMAIARPRQTNKEDYWDKLPLSKSEEWK</sequence>
<dbReference type="EMBL" id="AZFA01000031">
    <property type="protein sequence ID" value="KRL65611.1"/>
    <property type="molecule type" value="Genomic_DNA"/>
</dbReference>
<evidence type="ECO:0000256" key="6">
    <source>
        <dbReference type="ARBA" id="ARBA00022490"/>
    </source>
</evidence>
<reference evidence="23 24" key="1">
    <citation type="journal article" date="2015" name="Genome Announc.">
        <title>Expanding the biotechnology potential of lactobacilli through comparative genomics of 213 strains and associated genera.</title>
        <authorList>
            <person name="Sun Z."/>
            <person name="Harris H.M."/>
            <person name="McCann A."/>
            <person name="Guo C."/>
            <person name="Argimon S."/>
            <person name="Zhang W."/>
            <person name="Yang X."/>
            <person name="Jeffery I.B."/>
            <person name="Cooney J.C."/>
            <person name="Kagawa T.F."/>
            <person name="Liu W."/>
            <person name="Song Y."/>
            <person name="Salvetti E."/>
            <person name="Wrobel A."/>
            <person name="Rasinkangas P."/>
            <person name="Parkhill J."/>
            <person name="Rea M.C."/>
            <person name="O'Sullivan O."/>
            <person name="Ritari J."/>
            <person name="Douillard F.P."/>
            <person name="Paul Ross R."/>
            <person name="Yang R."/>
            <person name="Briner A.E."/>
            <person name="Felis G.E."/>
            <person name="de Vos W.M."/>
            <person name="Barrangou R."/>
            <person name="Klaenhammer T.R."/>
            <person name="Caufield P.W."/>
            <person name="Cui Y."/>
            <person name="Zhang H."/>
            <person name="O'Toole P.W."/>
        </authorList>
    </citation>
    <scope>NUCLEOTIDE SEQUENCE [LARGE SCALE GENOMIC DNA]</scope>
    <source>
        <strain evidence="23 24">DSM 14857</strain>
    </source>
</reference>
<feature type="binding site" evidence="20">
    <location>
        <begin position="108"/>
        <end position="110"/>
    </location>
    <ligand>
        <name>UDP-N-acetyl-alpha-D-glucosamine</name>
        <dbReference type="ChEBI" id="CHEBI:57705"/>
    </ligand>
</feature>
<comment type="pathway">
    <text evidence="2 20">Nucleotide-sugar biosynthesis; UDP-N-acetyl-alpha-D-glucosamine biosynthesis; N-acetyl-alpha-D-glucosamine 1-phosphate from alpha-D-glucosamine 6-phosphate (route II): step 2/2.</text>
</comment>
<feature type="region of interest" description="N-acetyltransferase" evidence="20">
    <location>
        <begin position="259"/>
        <end position="469"/>
    </location>
</feature>
<feature type="binding site" evidence="20">
    <location>
        <position position="447"/>
    </location>
    <ligand>
        <name>acetyl-CoA</name>
        <dbReference type="ChEBI" id="CHEBI:57288"/>
    </ligand>
</feature>
<organism evidence="23 24">
    <name type="scientific">Companilactobacillus versmoldensis DSM 14857 = KCTC 3814</name>
    <dbReference type="NCBI Taxonomy" id="1423815"/>
    <lineage>
        <taxon>Bacteria</taxon>
        <taxon>Bacillati</taxon>
        <taxon>Bacillota</taxon>
        <taxon>Bacilli</taxon>
        <taxon>Lactobacillales</taxon>
        <taxon>Lactobacillaceae</taxon>
        <taxon>Companilactobacillus</taxon>
    </lineage>
</organism>
<feature type="binding site" evidence="20">
    <location>
        <begin position="85"/>
        <end position="86"/>
    </location>
    <ligand>
        <name>UDP-N-acetyl-alpha-D-glucosamine</name>
        <dbReference type="ChEBI" id="CHEBI:57705"/>
    </ligand>
</feature>
<dbReference type="CDD" id="cd03353">
    <property type="entry name" value="LbH_GlmU_C"/>
    <property type="match status" value="1"/>
</dbReference>
<feature type="region of interest" description="Linker" evidence="20">
    <location>
        <begin position="238"/>
        <end position="258"/>
    </location>
</feature>
<keyword evidence="13 20" id="KW-0573">Peptidoglycan synthesis</keyword>
<dbReference type="SUPFAM" id="SSF51161">
    <property type="entry name" value="Trimeric LpxA-like enzymes"/>
    <property type="match status" value="1"/>
</dbReference>
<evidence type="ECO:0000256" key="1">
    <source>
        <dbReference type="ARBA" id="ARBA00004496"/>
    </source>
</evidence>
<feature type="binding site" evidence="20">
    <location>
        <position position="430"/>
    </location>
    <ligand>
        <name>acetyl-CoA</name>
        <dbReference type="ChEBI" id="CHEBI:57288"/>
    </ligand>
</feature>
<proteinExistence type="inferred from homology"/>
<feature type="binding site" evidence="20">
    <location>
        <position position="110"/>
    </location>
    <ligand>
        <name>Mg(2+)</name>
        <dbReference type="ChEBI" id="CHEBI:18420"/>
    </ligand>
</feature>
<dbReference type="eggNOG" id="COG1207">
    <property type="taxonomic scope" value="Bacteria"/>
</dbReference>
<dbReference type="Gene3D" id="2.160.10.10">
    <property type="entry name" value="Hexapeptide repeat proteins"/>
    <property type="match status" value="1"/>
</dbReference>
<feature type="binding site" evidence="20">
    <location>
        <position position="147"/>
    </location>
    <ligand>
        <name>UDP-N-acetyl-alpha-D-glucosamine</name>
        <dbReference type="ChEBI" id="CHEBI:57705"/>
    </ligand>
</feature>
<evidence type="ECO:0000256" key="13">
    <source>
        <dbReference type="ARBA" id="ARBA00022984"/>
    </source>
</evidence>
<evidence type="ECO:0000256" key="19">
    <source>
        <dbReference type="ARBA" id="ARBA00049628"/>
    </source>
</evidence>
<dbReference type="GO" id="GO:0009245">
    <property type="term" value="P:lipid A biosynthetic process"/>
    <property type="evidence" value="ECO:0007669"/>
    <property type="project" value="UniProtKB-UniRule"/>
</dbReference>
<dbReference type="GO" id="GO:0005737">
    <property type="term" value="C:cytoplasm"/>
    <property type="evidence" value="ECO:0007669"/>
    <property type="project" value="UniProtKB-SubCell"/>
</dbReference>
<dbReference type="NCBIfam" id="NF010934">
    <property type="entry name" value="PRK14354.1"/>
    <property type="match status" value="1"/>
</dbReference>
<feature type="region of interest" description="Pyrophosphorylase" evidence="20">
    <location>
        <begin position="1"/>
        <end position="237"/>
    </location>
</feature>
<evidence type="ECO:0000313" key="23">
    <source>
        <dbReference type="EMBL" id="KRL65611.1"/>
    </source>
</evidence>
<feature type="binding site" evidence="20">
    <location>
        <position position="235"/>
    </location>
    <ligand>
        <name>Mg(2+)</name>
        <dbReference type="ChEBI" id="CHEBI:18420"/>
    </ligand>
</feature>
<gene>
    <name evidence="20" type="primary">glmU</name>
    <name evidence="23" type="ORF">FC27_GL001504</name>
</gene>
<dbReference type="UniPathway" id="UPA00113">
    <property type="reaction ID" value="UER00532"/>
</dbReference>
<dbReference type="HAMAP" id="MF_01631">
    <property type="entry name" value="GlmU"/>
    <property type="match status" value="1"/>
</dbReference>
<dbReference type="EC" id="2.7.7.23" evidence="20"/>
<comment type="subunit">
    <text evidence="20">Homotrimer.</text>
</comment>
<dbReference type="SUPFAM" id="SSF53448">
    <property type="entry name" value="Nucleotide-diphospho-sugar transferases"/>
    <property type="match status" value="1"/>
</dbReference>
<dbReference type="InterPro" id="IPR001451">
    <property type="entry name" value="Hexapep"/>
</dbReference>
<evidence type="ECO:0000256" key="14">
    <source>
        <dbReference type="ARBA" id="ARBA00023268"/>
    </source>
</evidence>
<dbReference type="InterPro" id="IPR005882">
    <property type="entry name" value="Bifunctional_GlmU"/>
</dbReference>
<dbReference type="PATRIC" id="fig|1423815.3.peg.1541"/>
<evidence type="ECO:0000256" key="9">
    <source>
        <dbReference type="ARBA" id="ARBA00022723"/>
    </source>
</evidence>
<comment type="catalytic activity">
    <reaction evidence="17 20">
        <text>alpha-D-glucosamine 1-phosphate + acetyl-CoA = N-acetyl-alpha-D-glucosamine 1-phosphate + CoA + H(+)</text>
        <dbReference type="Rhea" id="RHEA:13725"/>
        <dbReference type="ChEBI" id="CHEBI:15378"/>
        <dbReference type="ChEBI" id="CHEBI:57287"/>
        <dbReference type="ChEBI" id="CHEBI:57288"/>
        <dbReference type="ChEBI" id="CHEBI:57776"/>
        <dbReference type="ChEBI" id="CHEBI:58516"/>
        <dbReference type="EC" id="2.3.1.157"/>
    </reaction>
</comment>
<name>A0A0R1SL41_9LACO</name>
<dbReference type="GO" id="GO:0000287">
    <property type="term" value="F:magnesium ion binding"/>
    <property type="evidence" value="ECO:0007669"/>
    <property type="project" value="UniProtKB-UniRule"/>
</dbReference>
<comment type="similarity">
    <text evidence="4 20">In the C-terminal section; belongs to the transferase hexapeptide repeat family.</text>
</comment>
<comment type="function">
    <text evidence="19 20">Catalyzes the last two sequential reactions in the de novo biosynthetic pathway for UDP-N-acetylglucosamine (UDP-GlcNAc). The C-terminal domain catalyzes the transfer of acetyl group from acetyl coenzyme A to glucosamine-1-phosphate (GlcN-1-P) to produce N-acetylglucosamine-1-phosphate (GlcNAc-1-P), which is converted into UDP-GlcNAc by the transfer of uridine 5-monophosphate (from uridine 5-triphosphate), a reaction catalyzed by the N-terminal domain.</text>
</comment>
<evidence type="ECO:0000256" key="11">
    <source>
        <dbReference type="ARBA" id="ARBA00022842"/>
    </source>
</evidence>
<dbReference type="EC" id="2.3.1.157" evidence="20"/>
<keyword evidence="12 20" id="KW-0133">Cell shape</keyword>
<evidence type="ECO:0000256" key="17">
    <source>
        <dbReference type="ARBA" id="ARBA00048247"/>
    </source>
</evidence>
<dbReference type="InterPro" id="IPR038009">
    <property type="entry name" value="GlmU_C_LbH"/>
</dbReference>
<evidence type="ECO:0000256" key="20">
    <source>
        <dbReference type="HAMAP-Rule" id="MF_01631"/>
    </source>
</evidence>
<feature type="binding site" evidence="20">
    <location>
        <begin position="16"/>
        <end position="19"/>
    </location>
    <ligand>
        <name>UDP-N-acetyl-alpha-D-glucosamine</name>
        <dbReference type="ChEBI" id="CHEBI:57705"/>
    </ligand>
</feature>
<keyword evidence="7 20" id="KW-0808">Transferase</keyword>
<dbReference type="UniPathway" id="UPA00973"/>
<comment type="caution">
    <text evidence="23">The sequence shown here is derived from an EMBL/GenBank/DDBJ whole genome shotgun (WGS) entry which is preliminary data.</text>
</comment>
<evidence type="ECO:0000256" key="7">
    <source>
        <dbReference type="ARBA" id="ARBA00022679"/>
    </source>
</evidence>
<feature type="domain" description="Mannose-1-phosphate guanyltransferase C-terminal" evidence="22">
    <location>
        <begin position="322"/>
        <end position="389"/>
    </location>
</feature>
<dbReference type="InterPro" id="IPR056729">
    <property type="entry name" value="GMPPB_C"/>
</dbReference>
<feature type="binding site" evidence="20">
    <location>
        <position position="235"/>
    </location>
    <ligand>
        <name>UDP-N-acetyl-alpha-D-glucosamine</name>
        <dbReference type="ChEBI" id="CHEBI:57705"/>
    </ligand>
</feature>
<comment type="subcellular location">
    <subcellularLocation>
        <location evidence="1 20">Cytoplasm</location>
    </subcellularLocation>
</comment>
<feature type="binding site" evidence="20">
    <location>
        <position position="384"/>
    </location>
    <ligand>
        <name>UDP-N-acetyl-alpha-D-glucosamine</name>
        <dbReference type="ChEBI" id="CHEBI:57705"/>
    </ligand>
</feature>
<comment type="similarity">
    <text evidence="5 20">In the N-terminal section; belongs to the N-acetylglucosamine-1-phosphate uridyltransferase family.</text>
</comment>
<dbReference type="Pfam" id="PF00483">
    <property type="entry name" value="NTP_transferase"/>
    <property type="match status" value="1"/>
</dbReference>
<dbReference type="InterPro" id="IPR005835">
    <property type="entry name" value="NTP_transferase_dom"/>
</dbReference>
<feature type="binding site" evidence="20">
    <location>
        <position position="162"/>
    </location>
    <ligand>
        <name>UDP-N-acetyl-alpha-D-glucosamine</name>
        <dbReference type="ChEBI" id="CHEBI:57705"/>
    </ligand>
</feature>
<feature type="binding site" evidence="20">
    <location>
        <begin position="393"/>
        <end position="394"/>
    </location>
    <ligand>
        <name>acetyl-CoA</name>
        <dbReference type="ChEBI" id="CHEBI:57288"/>
    </ligand>
</feature>
<comment type="catalytic activity">
    <reaction evidence="18 20">
        <text>N-acetyl-alpha-D-glucosamine 1-phosphate + UTP + H(+) = UDP-N-acetyl-alpha-D-glucosamine + diphosphate</text>
        <dbReference type="Rhea" id="RHEA:13509"/>
        <dbReference type="ChEBI" id="CHEBI:15378"/>
        <dbReference type="ChEBI" id="CHEBI:33019"/>
        <dbReference type="ChEBI" id="CHEBI:46398"/>
        <dbReference type="ChEBI" id="CHEBI:57705"/>
        <dbReference type="ChEBI" id="CHEBI:57776"/>
        <dbReference type="EC" id="2.7.7.23"/>
    </reaction>
</comment>
<keyword evidence="15 20" id="KW-0012">Acyltransferase</keyword>
<dbReference type="NCBIfam" id="TIGR01173">
    <property type="entry name" value="glmU"/>
    <property type="match status" value="1"/>
</dbReference>
<dbReference type="Pfam" id="PF00132">
    <property type="entry name" value="Hexapep"/>
    <property type="match status" value="2"/>
</dbReference>
<keyword evidence="14 20" id="KW-0511">Multifunctional enzyme</keyword>
<evidence type="ECO:0000256" key="18">
    <source>
        <dbReference type="ARBA" id="ARBA00048493"/>
    </source>
</evidence>
<evidence type="ECO:0000256" key="4">
    <source>
        <dbReference type="ARBA" id="ARBA00007707"/>
    </source>
</evidence>
<keyword evidence="11 20" id="KW-0460">Magnesium</keyword>
<comment type="cofactor">
    <cofactor evidence="20">
        <name>Mg(2+)</name>
        <dbReference type="ChEBI" id="CHEBI:18420"/>
    </cofactor>
    <text evidence="20">Binds 1 Mg(2+) ion per subunit.</text>
</comment>
<keyword evidence="10 20" id="KW-0677">Repeat</keyword>
<comment type="caution">
    <text evidence="20">Lacks conserved residue(s) required for the propagation of feature annotation.</text>
</comment>
<dbReference type="GO" id="GO:0009252">
    <property type="term" value="P:peptidoglycan biosynthetic process"/>
    <property type="evidence" value="ECO:0007669"/>
    <property type="project" value="UniProtKB-UniRule"/>
</dbReference>
<keyword evidence="8 20" id="KW-0548">Nucleotidyltransferase</keyword>
<dbReference type="GO" id="GO:0019134">
    <property type="term" value="F:glucosamine-1-phosphate N-acetyltransferase activity"/>
    <property type="evidence" value="ECO:0007669"/>
    <property type="project" value="UniProtKB-UniRule"/>
</dbReference>
<dbReference type="GO" id="GO:0008360">
    <property type="term" value="P:regulation of cell shape"/>
    <property type="evidence" value="ECO:0007669"/>
    <property type="project" value="UniProtKB-KW"/>
</dbReference>
<dbReference type="PANTHER" id="PTHR43584:SF3">
    <property type="entry name" value="BIFUNCTIONAL PROTEIN GLMU"/>
    <property type="match status" value="1"/>
</dbReference>
<keyword evidence="6 20" id="KW-0963">Cytoplasm</keyword>
<evidence type="ECO:0000256" key="16">
    <source>
        <dbReference type="ARBA" id="ARBA00023316"/>
    </source>
</evidence>
<feature type="binding site" evidence="20">
    <location>
        <position position="340"/>
    </location>
    <ligand>
        <name>UDP-N-acetyl-alpha-D-glucosamine</name>
        <dbReference type="ChEBI" id="CHEBI:57705"/>
    </ligand>
</feature>
<comment type="pathway">
    <text evidence="3 20">Nucleotide-sugar biosynthesis; UDP-N-acetyl-alpha-D-glucosamine biosynthesis; UDP-N-acetyl-alpha-D-glucosamine from N-acetyl-alpha-D-glucosamine 1-phosphate: step 1/1.</text>
</comment>
<dbReference type="InterPro" id="IPR029044">
    <property type="entry name" value="Nucleotide-diphossugar_trans"/>
</dbReference>
<evidence type="ECO:0000256" key="2">
    <source>
        <dbReference type="ARBA" id="ARBA00005166"/>
    </source>
</evidence>
<dbReference type="GO" id="GO:0071555">
    <property type="term" value="P:cell wall organization"/>
    <property type="evidence" value="ECO:0007669"/>
    <property type="project" value="UniProtKB-KW"/>
</dbReference>
<dbReference type="InterPro" id="IPR050065">
    <property type="entry name" value="GlmU-like"/>
</dbReference>
<feature type="binding site" evidence="20">
    <location>
        <position position="358"/>
    </location>
    <ligand>
        <name>UDP-N-acetyl-alpha-D-glucosamine</name>
        <dbReference type="ChEBI" id="CHEBI:57705"/>
    </ligand>
</feature>
<comment type="pathway">
    <text evidence="20">Bacterial outer membrane biogenesis; LPS lipid A biosynthesis.</text>
</comment>
<dbReference type="Proteomes" id="UP000051647">
    <property type="component" value="Unassembled WGS sequence"/>
</dbReference>
<dbReference type="AlphaFoldDB" id="A0A0R1SL41"/>
<evidence type="ECO:0000256" key="12">
    <source>
        <dbReference type="ARBA" id="ARBA00022960"/>
    </source>
</evidence>
<dbReference type="Pfam" id="PF25087">
    <property type="entry name" value="GMPPB_C"/>
    <property type="match status" value="1"/>
</dbReference>
<evidence type="ECO:0000259" key="21">
    <source>
        <dbReference type="Pfam" id="PF00483"/>
    </source>
</evidence>
<evidence type="ECO:0000256" key="8">
    <source>
        <dbReference type="ARBA" id="ARBA00022695"/>
    </source>
</evidence>
<dbReference type="STRING" id="1423815.FC27_GL001504"/>
<keyword evidence="9 20" id="KW-0479">Metal-binding</keyword>
<dbReference type="GO" id="GO:0003977">
    <property type="term" value="F:UDP-N-acetylglucosamine diphosphorylase activity"/>
    <property type="evidence" value="ECO:0007669"/>
    <property type="project" value="UniProtKB-UniRule"/>
</dbReference>